<comment type="caution">
    <text evidence="8">The sequence shown here is derived from an EMBL/GenBank/DDBJ whole genome shotgun (WGS) entry which is preliminary data.</text>
</comment>
<keyword evidence="4" id="KW-0904">Protein phosphatase</keyword>
<sequence>MAGLGGQDGEATTTEMVGEPGGVGEPQQAGRRAMEKLEHVHGHQERTRLPAVGPFSVLMVCMGNICRSPMAERLLMLEAKSYVGDKADDLLLVHGAGTGGWHVGAAMDPGAARQVRSRGGDADGFAARQLTTEHLEYSDLILTATGEQSKFVHGLRADADDRTFVLGELGRLLAHVDERDLPPFAPDTDAVYARGVALVEAAARARAGRPPRPADDLDDPWGRADRYFGRIADEIEKTVQPLARLLLS</sequence>
<evidence type="ECO:0000256" key="1">
    <source>
        <dbReference type="ARBA" id="ARBA00011063"/>
    </source>
</evidence>
<evidence type="ECO:0000313" key="8">
    <source>
        <dbReference type="EMBL" id="GIJ69938.1"/>
    </source>
</evidence>
<dbReference type="InterPro" id="IPR050438">
    <property type="entry name" value="LMW_PTPase"/>
</dbReference>
<proteinExistence type="inferred from homology"/>
<accession>A0A8J3ZXE8</accession>
<keyword evidence="3" id="KW-0378">Hydrolase</keyword>
<reference evidence="8" key="1">
    <citation type="submission" date="2021-01" db="EMBL/GenBank/DDBJ databases">
        <title>Whole genome shotgun sequence of Virgisporangium ochraceum NBRC 16418.</title>
        <authorList>
            <person name="Komaki H."/>
            <person name="Tamura T."/>
        </authorList>
    </citation>
    <scope>NUCLEOTIDE SEQUENCE</scope>
    <source>
        <strain evidence="8">NBRC 16418</strain>
    </source>
</reference>
<feature type="active site" description="Nucleophile" evidence="5">
    <location>
        <position position="61"/>
    </location>
</feature>
<dbReference type="InterPro" id="IPR036196">
    <property type="entry name" value="Ptyr_pPase_sf"/>
</dbReference>
<comment type="similarity">
    <text evidence="1">Belongs to the low molecular weight phosphotyrosine protein phosphatase family.</text>
</comment>
<feature type="region of interest" description="Disordered" evidence="6">
    <location>
        <begin position="1"/>
        <end position="45"/>
    </location>
</feature>
<dbReference type="EMBL" id="BOPH01000070">
    <property type="protein sequence ID" value="GIJ69938.1"/>
    <property type="molecule type" value="Genomic_DNA"/>
</dbReference>
<evidence type="ECO:0000256" key="6">
    <source>
        <dbReference type="SAM" id="MobiDB-lite"/>
    </source>
</evidence>
<gene>
    <name evidence="8" type="ORF">Voc01_048550</name>
</gene>
<evidence type="ECO:0000256" key="5">
    <source>
        <dbReference type="PIRSR" id="PIRSR617867-1"/>
    </source>
</evidence>
<dbReference type="PRINTS" id="PR00719">
    <property type="entry name" value="LMWPTPASE"/>
</dbReference>
<name>A0A8J3ZXE8_9ACTN</name>
<dbReference type="AlphaFoldDB" id="A0A8J3ZXE8"/>
<evidence type="ECO:0000256" key="3">
    <source>
        <dbReference type="ARBA" id="ARBA00022801"/>
    </source>
</evidence>
<evidence type="ECO:0000256" key="2">
    <source>
        <dbReference type="ARBA" id="ARBA00013064"/>
    </source>
</evidence>
<organism evidence="8 9">
    <name type="scientific">Virgisporangium ochraceum</name>
    <dbReference type="NCBI Taxonomy" id="65505"/>
    <lineage>
        <taxon>Bacteria</taxon>
        <taxon>Bacillati</taxon>
        <taxon>Actinomycetota</taxon>
        <taxon>Actinomycetes</taxon>
        <taxon>Micromonosporales</taxon>
        <taxon>Micromonosporaceae</taxon>
        <taxon>Virgisporangium</taxon>
    </lineage>
</organism>
<feature type="domain" description="Phosphotyrosine protein phosphatase I" evidence="7">
    <location>
        <begin position="55"/>
        <end position="245"/>
    </location>
</feature>
<feature type="compositionally biased region" description="Basic and acidic residues" evidence="6">
    <location>
        <begin position="32"/>
        <end position="45"/>
    </location>
</feature>
<dbReference type="SUPFAM" id="SSF52788">
    <property type="entry name" value="Phosphotyrosine protein phosphatases I"/>
    <property type="match status" value="1"/>
</dbReference>
<evidence type="ECO:0000259" key="7">
    <source>
        <dbReference type="SMART" id="SM00226"/>
    </source>
</evidence>
<evidence type="ECO:0000256" key="4">
    <source>
        <dbReference type="ARBA" id="ARBA00022912"/>
    </source>
</evidence>
<feature type="active site" evidence="5">
    <location>
        <position position="67"/>
    </location>
</feature>
<dbReference type="PANTHER" id="PTHR11717">
    <property type="entry name" value="LOW MOLECULAR WEIGHT PROTEIN TYROSINE PHOSPHATASE"/>
    <property type="match status" value="1"/>
</dbReference>
<dbReference type="GO" id="GO:0004725">
    <property type="term" value="F:protein tyrosine phosphatase activity"/>
    <property type="evidence" value="ECO:0007669"/>
    <property type="project" value="UniProtKB-EC"/>
</dbReference>
<dbReference type="InterPro" id="IPR023485">
    <property type="entry name" value="Ptyr_pPase"/>
</dbReference>
<dbReference type="EC" id="3.1.3.48" evidence="2"/>
<dbReference type="SMART" id="SM00226">
    <property type="entry name" value="LMWPc"/>
    <property type="match status" value="1"/>
</dbReference>
<dbReference type="InterPro" id="IPR017867">
    <property type="entry name" value="Tyr_phospatase_low_mol_wt"/>
</dbReference>
<dbReference type="PANTHER" id="PTHR11717:SF7">
    <property type="entry name" value="LOW MOLECULAR WEIGHT PHOSPHOTYROSINE PROTEIN PHOSPHATASE"/>
    <property type="match status" value="1"/>
</dbReference>
<keyword evidence="9" id="KW-1185">Reference proteome</keyword>
<dbReference type="Gene3D" id="3.40.50.2300">
    <property type="match status" value="1"/>
</dbReference>
<dbReference type="Pfam" id="PF01451">
    <property type="entry name" value="LMWPc"/>
    <property type="match status" value="1"/>
</dbReference>
<protein>
    <recommendedName>
        <fullName evidence="2">protein-tyrosine-phosphatase</fullName>
        <ecNumber evidence="2">3.1.3.48</ecNumber>
    </recommendedName>
</protein>
<evidence type="ECO:0000313" key="9">
    <source>
        <dbReference type="Proteomes" id="UP000635606"/>
    </source>
</evidence>
<dbReference type="Proteomes" id="UP000635606">
    <property type="component" value="Unassembled WGS sequence"/>
</dbReference>